<organism evidence="2 3">
    <name type="scientific">Eschrichtius robustus</name>
    <name type="common">California gray whale</name>
    <name type="synonym">Eschrichtius gibbosus</name>
    <dbReference type="NCBI Taxonomy" id="9764"/>
    <lineage>
        <taxon>Eukaryota</taxon>
        <taxon>Metazoa</taxon>
        <taxon>Chordata</taxon>
        <taxon>Craniata</taxon>
        <taxon>Vertebrata</taxon>
        <taxon>Euteleostomi</taxon>
        <taxon>Mammalia</taxon>
        <taxon>Eutheria</taxon>
        <taxon>Laurasiatheria</taxon>
        <taxon>Artiodactyla</taxon>
        <taxon>Whippomorpha</taxon>
        <taxon>Cetacea</taxon>
        <taxon>Mysticeti</taxon>
        <taxon>Eschrichtiidae</taxon>
        <taxon>Eschrichtius</taxon>
    </lineage>
</organism>
<accession>A0AB34GW43</accession>
<dbReference type="Proteomes" id="UP001159641">
    <property type="component" value="Unassembled WGS sequence"/>
</dbReference>
<dbReference type="Pfam" id="PF22012">
    <property type="entry name" value="TSLPR_D1"/>
    <property type="match status" value="1"/>
</dbReference>
<gene>
    <name evidence="2" type="ORF">J1605_008328</name>
</gene>
<dbReference type="InterPro" id="IPR053856">
    <property type="entry name" value="TSLPR_D1"/>
</dbReference>
<dbReference type="EMBL" id="JAIQCJ010002063">
    <property type="protein sequence ID" value="KAJ8784323.1"/>
    <property type="molecule type" value="Genomic_DNA"/>
</dbReference>
<evidence type="ECO:0000259" key="1">
    <source>
        <dbReference type="Pfam" id="PF22012"/>
    </source>
</evidence>
<evidence type="ECO:0000313" key="3">
    <source>
        <dbReference type="Proteomes" id="UP001159641"/>
    </source>
</evidence>
<name>A0AB34GW43_ESCRO</name>
<keyword evidence="3" id="KW-1185">Reference proteome</keyword>
<dbReference type="Gene3D" id="2.60.40.10">
    <property type="entry name" value="Immunoglobulins"/>
    <property type="match status" value="1"/>
</dbReference>
<evidence type="ECO:0000313" key="2">
    <source>
        <dbReference type="EMBL" id="KAJ8784323.1"/>
    </source>
</evidence>
<reference evidence="2 3" key="1">
    <citation type="submission" date="2022-11" db="EMBL/GenBank/DDBJ databases">
        <title>Whole genome sequence of Eschrichtius robustus ER-17-0199.</title>
        <authorList>
            <person name="Bruniche-Olsen A."/>
            <person name="Black A.N."/>
            <person name="Fields C.J."/>
            <person name="Walden K."/>
            <person name="Dewoody J.A."/>
        </authorList>
    </citation>
    <scope>NUCLEOTIDE SEQUENCE [LARGE SCALE GENOMIC DNA]</scope>
    <source>
        <strain evidence="2">ER-17-0199</strain>
        <tissue evidence="2">Blubber</tissue>
    </source>
</reference>
<feature type="domain" description="Cytokine receptor-like factor 2-like" evidence="1">
    <location>
        <begin position="85"/>
        <end position="113"/>
    </location>
</feature>
<dbReference type="AlphaFoldDB" id="A0AB34GW43"/>
<proteinExistence type="predicted"/>
<protein>
    <recommendedName>
        <fullName evidence="1">Cytokine receptor-like factor 2-like domain-containing protein</fullName>
    </recommendedName>
</protein>
<dbReference type="InterPro" id="IPR013783">
    <property type="entry name" value="Ig-like_fold"/>
</dbReference>
<comment type="caution">
    <text evidence="2">The sequence shown here is derived from an EMBL/GenBank/DDBJ whole genome shotgun (WGS) entry which is preliminary data.</text>
</comment>
<sequence>MAFGCPPPPCLFEITSSSAGQIQKQTRAGVEVYAPVKGKAREGKTFPRSSPSMRPIFLPWAASALFLLGRVMASEEKELGEALQLQIINFNFETVKVTWNASEYSGTNLTFLLK</sequence>